<name>A0A6M3IZB3_9ZZZZ</name>
<dbReference type="InterPro" id="IPR027417">
    <property type="entry name" value="P-loop_NTPase"/>
</dbReference>
<dbReference type="Gene3D" id="3.40.50.300">
    <property type="entry name" value="P-loop containing nucleotide triphosphate hydrolases"/>
    <property type="match status" value="2"/>
</dbReference>
<sequence length="640" mass="75274">MKQLQLQSLELFNFITYKEQIFDFRELFVDSNILLIYGKNFDDSNFANDNGSGKSIIYIALIFLLFNRTTINSDKNLLVGQFSNFMSVKGVFKDDNNLFEIKRFRKHKVHKNNVIFKINNKIKKKSTPTEMDFLIRQTLNIDYKRFVNTSVFESSDERTRLIHLGDKEAKDLLSKMKGLDIFSKCQDIVKKDVNNLDKKIFETNSKIDATIDKIENLKSIIKHHTKLSDVFDQEKTKKIKQITLDNTTIEKEIRKAKAINETEIEKLEEEINELKSVKKPNLKKTQDKLLIINNSLQVINDRVSIIQSNIQNLKDSLRFIDDSRDKIGRTCKHCGSIIKGKNIKRHKKSITNELDLKKKNIFIIMPELERLLQDKNKTELEIRERQKLQEQYIRSRVRIKSIGNEINQIKTSMKKEVDLLKNKINENQNRIIKIKLEQDTSKKVIRNLKEKKKDNKNKISNLKVNNRISKYKLKYKSAWKIGFGKEEIQSFALQSTIKKLNQEIVKISEQMTDGFMEIELSPEKKRTKSTKNIFEFKINIPGKKNLPFKAWSTGQRRRVEVIVSFALMNLEEAPMREIFLDEIFDGLDETGILKSKELLEIEAKESNKRFIVFSHSKDVRRLFPHRVYIRLKNGKSKLMK</sequence>
<gene>
    <name evidence="2" type="ORF">MM415B00659_0020</name>
</gene>
<feature type="coiled-coil region" evidence="1">
    <location>
        <begin position="368"/>
        <end position="465"/>
    </location>
</feature>
<dbReference type="CDD" id="cd00267">
    <property type="entry name" value="ABC_ATPase"/>
    <property type="match status" value="1"/>
</dbReference>
<dbReference type="PANTHER" id="PTHR32114">
    <property type="entry name" value="ABC TRANSPORTER ABCH.3"/>
    <property type="match status" value="1"/>
</dbReference>
<dbReference type="EMBL" id="MT141489">
    <property type="protein sequence ID" value="QJA63066.1"/>
    <property type="molecule type" value="Genomic_DNA"/>
</dbReference>
<proteinExistence type="predicted"/>
<organism evidence="2">
    <name type="scientific">viral metagenome</name>
    <dbReference type="NCBI Taxonomy" id="1070528"/>
    <lineage>
        <taxon>unclassified sequences</taxon>
        <taxon>metagenomes</taxon>
        <taxon>organismal metagenomes</taxon>
    </lineage>
</organism>
<dbReference type="SUPFAM" id="SSF52540">
    <property type="entry name" value="P-loop containing nucleoside triphosphate hydrolases"/>
    <property type="match status" value="2"/>
</dbReference>
<evidence type="ECO:0000313" key="2">
    <source>
        <dbReference type="EMBL" id="QJA63066.1"/>
    </source>
</evidence>
<reference evidence="2" key="1">
    <citation type="submission" date="2020-03" db="EMBL/GenBank/DDBJ databases">
        <title>The deep terrestrial virosphere.</title>
        <authorList>
            <person name="Holmfeldt K."/>
            <person name="Nilsson E."/>
            <person name="Simone D."/>
            <person name="Lopez-Fernandez M."/>
            <person name="Wu X."/>
            <person name="de Brujin I."/>
            <person name="Lundin D."/>
            <person name="Andersson A."/>
            <person name="Bertilsson S."/>
            <person name="Dopson M."/>
        </authorList>
    </citation>
    <scope>NUCLEOTIDE SEQUENCE</scope>
    <source>
        <strain evidence="2">MM415B00659</strain>
    </source>
</reference>
<protein>
    <recommendedName>
        <fullName evidence="3">Rad50/SbcC-type AAA domain-containing protein</fullName>
    </recommendedName>
</protein>
<dbReference type="AlphaFoldDB" id="A0A6M3IZB3"/>
<dbReference type="PANTHER" id="PTHR32114:SF2">
    <property type="entry name" value="ABC TRANSPORTER ABCH.3"/>
    <property type="match status" value="1"/>
</dbReference>
<accession>A0A6M3IZB3</accession>
<evidence type="ECO:0000256" key="1">
    <source>
        <dbReference type="SAM" id="Coils"/>
    </source>
</evidence>
<feature type="coiled-coil region" evidence="1">
    <location>
        <begin position="250"/>
        <end position="277"/>
    </location>
</feature>
<keyword evidence="1" id="KW-0175">Coiled coil</keyword>
<evidence type="ECO:0008006" key="3">
    <source>
        <dbReference type="Google" id="ProtNLM"/>
    </source>
</evidence>